<keyword evidence="3" id="KW-0677">Repeat</keyword>
<dbReference type="EMBL" id="CAXITT010000224">
    <property type="protein sequence ID" value="CAL1536248.1"/>
    <property type="molecule type" value="Genomic_DNA"/>
</dbReference>
<dbReference type="SUPFAM" id="SSF57424">
    <property type="entry name" value="LDL receptor-like module"/>
    <property type="match status" value="1"/>
</dbReference>
<dbReference type="Pfam" id="PF00057">
    <property type="entry name" value="Ldl_recept_a"/>
    <property type="match status" value="1"/>
</dbReference>
<dbReference type="InterPro" id="IPR036055">
    <property type="entry name" value="LDL_receptor-like_sf"/>
</dbReference>
<dbReference type="Proteomes" id="UP001497497">
    <property type="component" value="Unassembled WGS sequence"/>
</dbReference>
<evidence type="ECO:0000256" key="3">
    <source>
        <dbReference type="ARBA" id="ARBA00022737"/>
    </source>
</evidence>
<gene>
    <name evidence="10" type="ORF">GSLYS_00010161001</name>
</gene>
<name>A0AAV2HVB6_LYMST</name>
<keyword evidence="2" id="KW-0812">Transmembrane</keyword>
<reference evidence="10 11" key="1">
    <citation type="submission" date="2024-04" db="EMBL/GenBank/DDBJ databases">
        <authorList>
            <consortium name="Genoscope - CEA"/>
            <person name="William W."/>
        </authorList>
    </citation>
    <scope>NUCLEOTIDE SEQUENCE [LARGE SCALE GENOMIC DNA]</scope>
</reference>
<evidence type="ECO:0000256" key="9">
    <source>
        <dbReference type="PROSITE-ProRule" id="PRU00124"/>
    </source>
</evidence>
<keyword evidence="4" id="KW-1133">Transmembrane helix</keyword>
<dbReference type="PROSITE" id="PS01209">
    <property type="entry name" value="LDLRA_1"/>
    <property type="match status" value="1"/>
</dbReference>
<dbReference type="PANTHER" id="PTHR22722">
    <property type="entry name" value="LOW-DENSITY LIPOPROTEIN RECEPTOR-RELATED PROTEIN 2-RELATED"/>
    <property type="match status" value="1"/>
</dbReference>
<keyword evidence="5" id="KW-0472">Membrane</keyword>
<dbReference type="AlphaFoldDB" id="A0AAV2HVB6"/>
<protein>
    <submittedName>
        <fullName evidence="10">Uncharacterized protein</fullName>
    </submittedName>
</protein>
<proteinExistence type="predicted"/>
<feature type="disulfide bond" evidence="9">
    <location>
        <begin position="25"/>
        <end position="43"/>
    </location>
</feature>
<dbReference type="PROSITE" id="PS50068">
    <property type="entry name" value="LDLRA_2"/>
    <property type="match status" value="1"/>
</dbReference>
<feature type="disulfide bond" evidence="9">
    <location>
        <begin position="18"/>
        <end position="30"/>
    </location>
</feature>
<dbReference type="Gene3D" id="4.10.400.10">
    <property type="entry name" value="Low-density Lipoprotein Receptor"/>
    <property type="match status" value="2"/>
</dbReference>
<comment type="caution">
    <text evidence="10">The sequence shown here is derived from an EMBL/GenBank/DDBJ whole genome shotgun (WGS) entry which is preliminary data.</text>
</comment>
<feature type="non-terminal residue" evidence="10">
    <location>
        <position position="1"/>
    </location>
</feature>
<dbReference type="SMART" id="SM00192">
    <property type="entry name" value="LDLa"/>
    <property type="match status" value="1"/>
</dbReference>
<dbReference type="CDD" id="cd00112">
    <property type="entry name" value="LDLa"/>
    <property type="match status" value="1"/>
</dbReference>
<evidence type="ECO:0000313" key="11">
    <source>
        <dbReference type="Proteomes" id="UP001497497"/>
    </source>
</evidence>
<keyword evidence="6 9" id="KW-1015">Disulfide bond</keyword>
<accession>A0AAV2HVB6</accession>
<evidence type="ECO:0000256" key="2">
    <source>
        <dbReference type="ARBA" id="ARBA00022692"/>
    </source>
</evidence>
<dbReference type="InterPro" id="IPR051221">
    <property type="entry name" value="LDLR-related"/>
</dbReference>
<dbReference type="InterPro" id="IPR002172">
    <property type="entry name" value="LDrepeatLR_classA_rpt"/>
</dbReference>
<dbReference type="FunFam" id="4.10.400.10:FF:000011">
    <property type="entry name" value="Low-density lipoprotein receptor-related protein 1"/>
    <property type="match status" value="1"/>
</dbReference>
<comment type="subcellular location">
    <subcellularLocation>
        <location evidence="1">Membrane</location>
        <topology evidence="1">Single-pass membrane protein</topology>
    </subcellularLocation>
</comment>
<evidence type="ECO:0000256" key="1">
    <source>
        <dbReference type="ARBA" id="ARBA00004167"/>
    </source>
</evidence>
<dbReference type="GO" id="GO:0005886">
    <property type="term" value="C:plasma membrane"/>
    <property type="evidence" value="ECO:0007669"/>
    <property type="project" value="TreeGrafter"/>
</dbReference>
<evidence type="ECO:0000256" key="6">
    <source>
        <dbReference type="ARBA" id="ARBA00023157"/>
    </source>
</evidence>
<evidence type="ECO:0000256" key="7">
    <source>
        <dbReference type="ARBA" id="ARBA00023170"/>
    </source>
</evidence>
<feature type="disulfide bond" evidence="9">
    <location>
        <begin position="37"/>
        <end position="52"/>
    </location>
</feature>
<keyword evidence="7" id="KW-0675">Receptor</keyword>
<keyword evidence="8" id="KW-0325">Glycoprotein</keyword>
<dbReference type="InterPro" id="IPR023415">
    <property type="entry name" value="LDLR_class-A_CS"/>
</dbReference>
<keyword evidence="11" id="KW-1185">Reference proteome</keyword>
<evidence type="ECO:0000256" key="4">
    <source>
        <dbReference type="ARBA" id="ARBA00022989"/>
    </source>
</evidence>
<evidence type="ECO:0000313" key="10">
    <source>
        <dbReference type="EMBL" id="CAL1536248.1"/>
    </source>
</evidence>
<dbReference type="GO" id="GO:0043235">
    <property type="term" value="C:receptor complex"/>
    <property type="evidence" value="ECO:0007669"/>
    <property type="project" value="TreeGrafter"/>
</dbReference>
<sequence>CDTDNDCGDGSDEISCTCPSSQFKCPKGKCIPQSYRCDGDNDCGDFADEDDCPTIHPGVCVDQLTFEDCYRMNTSSYPICDYFVDAHRYCRKFCDVCNTLRK</sequence>
<evidence type="ECO:0000256" key="5">
    <source>
        <dbReference type="ARBA" id="ARBA00023136"/>
    </source>
</evidence>
<organism evidence="10 11">
    <name type="scientific">Lymnaea stagnalis</name>
    <name type="common">Great pond snail</name>
    <name type="synonym">Helix stagnalis</name>
    <dbReference type="NCBI Taxonomy" id="6523"/>
    <lineage>
        <taxon>Eukaryota</taxon>
        <taxon>Metazoa</taxon>
        <taxon>Spiralia</taxon>
        <taxon>Lophotrochozoa</taxon>
        <taxon>Mollusca</taxon>
        <taxon>Gastropoda</taxon>
        <taxon>Heterobranchia</taxon>
        <taxon>Euthyneura</taxon>
        <taxon>Panpulmonata</taxon>
        <taxon>Hygrophila</taxon>
        <taxon>Lymnaeoidea</taxon>
        <taxon>Lymnaeidae</taxon>
        <taxon>Lymnaea</taxon>
    </lineage>
</organism>
<evidence type="ECO:0000256" key="8">
    <source>
        <dbReference type="ARBA" id="ARBA00023180"/>
    </source>
</evidence>